<dbReference type="STRING" id="1448318.A0A319DX44"/>
<dbReference type="VEuPathDB" id="FungiDB:BO78DRAFT_454233"/>
<accession>A0A319DX44</accession>
<evidence type="ECO:0000313" key="8">
    <source>
        <dbReference type="Proteomes" id="UP000248423"/>
    </source>
</evidence>
<dbReference type="EMBL" id="KZ826396">
    <property type="protein sequence ID" value="PYI02402.1"/>
    <property type="molecule type" value="Genomic_DNA"/>
</dbReference>
<dbReference type="PROSITE" id="PS50048">
    <property type="entry name" value="ZN2_CY6_FUNGAL_2"/>
    <property type="match status" value="1"/>
</dbReference>
<dbReference type="GO" id="GO:0009074">
    <property type="term" value="P:aromatic amino acid family catabolic process"/>
    <property type="evidence" value="ECO:0007669"/>
    <property type="project" value="TreeGrafter"/>
</dbReference>
<dbReference type="InterPro" id="IPR001138">
    <property type="entry name" value="Zn2Cys6_DnaBD"/>
</dbReference>
<dbReference type="OrthoDB" id="2262349at2759"/>
<dbReference type="CDD" id="cd00067">
    <property type="entry name" value="GAL4"/>
    <property type="match status" value="1"/>
</dbReference>
<keyword evidence="1" id="KW-0805">Transcription regulation</keyword>
<dbReference type="InterPro" id="IPR036864">
    <property type="entry name" value="Zn2-C6_fun-type_DNA-bd_sf"/>
</dbReference>
<sequence>MEQRSTRPPRSRAIRQYQYQRTYQACLPCARRKVKCSKRRDDESCERCEKKRIQCVSSTKRPWSRGTSCENSLNTYPSRTVVPDEAATDATPEMPEAHSAVAAHSPSGDESRLEGTSAMNADMEPAQANLEGELSASVLDSVVSTEQDAIRLLFKAAAPSPYSLRLSRPPSPTIRTENRVPLSDSDDALRVWNACRFVRMGWFTAQEAISLVEWFFTHLSPLSPVLTDFYGTLTNQFWLVTQEPFLCCTVLLLASRYYTLPGAGGRSRSSFIHHRLSQHCQHLLLRVMLGQEKFSKAKTRTIGTIEALLLLCEWYPKSLHFPPESDGWDSDLIMTDPDSRDPHMIHEDIPSVSSQWQQEVVEPTKRLERMSWMILSAAVALAYKLGVFDPQSSTRTPEDHTRPDGSIYQEHLELRRKRLPPLLWVFSSMASVRIGCDSLISPDSGLSKSVVERITLAAVDEWWTPMGLWVDLMHILRSITYHHFTFLREATDVASANFLIEDKRREVSEWQSRHVSAGVCSQPFNDTLFIEYQHVRIIINSIGMQERLTRPSSRKGITASCPYTDAVIDGCTQTLEKISNLSQSRLLRYMPVRVFFRMVSSSIFLLKALALGAPCLRLRLALQTLRRTIGVLQEILVEDELHLGGRYATLLETVVTRLRKSLLRVSSSDEGNEREPVESNGQDWMARPDIVAGELSSAQTDHLDPRSESLSYDEADLDLSDDQWLSLPFETSMAPFGSFLGDFGVVSDGIDADLDFLWNLPP</sequence>
<dbReference type="SUPFAM" id="SSF57701">
    <property type="entry name" value="Zn2/Cys6 DNA-binding domain"/>
    <property type="match status" value="1"/>
</dbReference>
<dbReference type="GO" id="GO:0045944">
    <property type="term" value="P:positive regulation of transcription by RNA polymerase II"/>
    <property type="evidence" value="ECO:0007669"/>
    <property type="project" value="TreeGrafter"/>
</dbReference>
<dbReference type="Gene3D" id="4.10.240.10">
    <property type="entry name" value="Zn(2)-C6 fungal-type DNA-binding domain"/>
    <property type="match status" value="1"/>
</dbReference>
<keyword evidence="4" id="KW-0539">Nucleus</keyword>
<dbReference type="Pfam" id="PF00172">
    <property type="entry name" value="Zn_clus"/>
    <property type="match status" value="1"/>
</dbReference>
<dbReference type="CDD" id="cd12148">
    <property type="entry name" value="fungal_TF_MHR"/>
    <property type="match status" value="1"/>
</dbReference>
<proteinExistence type="predicted"/>
<dbReference type="InterPro" id="IPR052780">
    <property type="entry name" value="AAA_Catabolism_Regulators"/>
</dbReference>
<dbReference type="GO" id="GO:0008270">
    <property type="term" value="F:zinc ion binding"/>
    <property type="evidence" value="ECO:0007669"/>
    <property type="project" value="InterPro"/>
</dbReference>
<name>A0A319DX44_ASPSB</name>
<dbReference type="AlphaFoldDB" id="A0A319DX44"/>
<protein>
    <recommendedName>
        <fullName evidence="6">Zn(2)-C6 fungal-type domain-containing protein</fullName>
    </recommendedName>
</protein>
<dbReference type="GO" id="GO:0003677">
    <property type="term" value="F:DNA binding"/>
    <property type="evidence" value="ECO:0007669"/>
    <property type="project" value="UniProtKB-KW"/>
</dbReference>
<dbReference type="GO" id="GO:0000981">
    <property type="term" value="F:DNA-binding transcription factor activity, RNA polymerase II-specific"/>
    <property type="evidence" value="ECO:0007669"/>
    <property type="project" value="InterPro"/>
</dbReference>
<dbReference type="SMART" id="SM00066">
    <property type="entry name" value="GAL4"/>
    <property type="match status" value="1"/>
</dbReference>
<evidence type="ECO:0000259" key="6">
    <source>
        <dbReference type="PROSITE" id="PS50048"/>
    </source>
</evidence>
<gene>
    <name evidence="7" type="ORF">BO78DRAFT_454233</name>
</gene>
<dbReference type="PANTHER" id="PTHR31644">
    <property type="entry name" value="TRANSCRIPTIONAL ACTIVATOR ARO80-RELATED"/>
    <property type="match status" value="1"/>
</dbReference>
<feature type="domain" description="Zn(2)-C6 fungal-type" evidence="6">
    <location>
        <begin position="25"/>
        <end position="57"/>
    </location>
</feature>
<dbReference type="GO" id="GO:0005634">
    <property type="term" value="C:nucleus"/>
    <property type="evidence" value="ECO:0007669"/>
    <property type="project" value="TreeGrafter"/>
</dbReference>
<evidence type="ECO:0000256" key="5">
    <source>
        <dbReference type="SAM" id="MobiDB-lite"/>
    </source>
</evidence>
<keyword evidence="2" id="KW-0238">DNA-binding</keyword>
<evidence type="ECO:0000256" key="2">
    <source>
        <dbReference type="ARBA" id="ARBA00023125"/>
    </source>
</evidence>
<keyword evidence="8" id="KW-1185">Reference proteome</keyword>
<evidence type="ECO:0000256" key="1">
    <source>
        <dbReference type="ARBA" id="ARBA00023015"/>
    </source>
</evidence>
<reference evidence="7 8" key="1">
    <citation type="submission" date="2018-02" db="EMBL/GenBank/DDBJ databases">
        <title>The genomes of Aspergillus section Nigri reveals drivers in fungal speciation.</title>
        <authorList>
            <consortium name="DOE Joint Genome Institute"/>
            <person name="Vesth T.C."/>
            <person name="Nybo J."/>
            <person name="Theobald S."/>
            <person name="Brandl J."/>
            <person name="Frisvad J.C."/>
            <person name="Nielsen K.F."/>
            <person name="Lyhne E.K."/>
            <person name="Kogle M.E."/>
            <person name="Kuo A."/>
            <person name="Riley R."/>
            <person name="Clum A."/>
            <person name="Nolan M."/>
            <person name="Lipzen A."/>
            <person name="Salamov A."/>
            <person name="Henrissat B."/>
            <person name="Wiebenga A."/>
            <person name="De vries R.P."/>
            <person name="Grigoriev I.V."/>
            <person name="Mortensen U.H."/>
            <person name="Andersen M.R."/>
            <person name="Baker S.E."/>
        </authorList>
    </citation>
    <scope>NUCLEOTIDE SEQUENCE [LARGE SCALE GENOMIC DNA]</scope>
    <source>
        <strain evidence="7 8">CBS 121057</strain>
    </source>
</reference>
<dbReference type="PANTHER" id="PTHR31644:SF4">
    <property type="entry name" value="ZN(II)2CYS6 TRANSCRIPTION FACTOR (EUROFUNG)"/>
    <property type="match status" value="1"/>
</dbReference>
<keyword evidence="3" id="KW-0804">Transcription</keyword>
<evidence type="ECO:0000256" key="4">
    <source>
        <dbReference type="ARBA" id="ARBA00023242"/>
    </source>
</evidence>
<organism evidence="7 8">
    <name type="scientific">Aspergillus sclerotiicarbonarius (strain CBS 121057 / IBT 28362)</name>
    <dbReference type="NCBI Taxonomy" id="1448318"/>
    <lineage>
        <taxon>Eukaryota</taxon>
        <taxon>Fungi</taxon>
        <taxon>Dikarya</taxon>
        <taxon>Ascomycota</taxon>
        <taxon>Pezizomycotina</taxon>
        <taxon>Eurotiomycetes</taxon>
        <taxon>Eurotiomycetidae</taxon>
        <taxon>Eurotiales</taxon>
        <taxon>Aspergillaceae</taxon>
        <taxon>Aspergillus</taxon>
        <taxon>Aspergillus subgen. Circumdati</taxon>
    </lineage>
</organism>
<feature type="region of interest" description="Disordered" evidence="5">
    <location>
        <begin position="87"/>
        <end position="114"/>
    </location>
</feature>
<dbReference type="Proteomes" id="UP000248423">
    <property type="component" value="Unassembled WGS sequence"/>
</dbReference>
<evidence type="ECO:0000256" key="3">
    <source>
        <dbReference type="ARBA" id="ARBA00023163"/>
    </source>
</evidence>
<evidence type="ECO:0000313" key="7">
    <source>
        <dbReference type="EMBL" id="PYI02402.1"/>
    </source>
</evidence>
<dbReference type="PROSITE" id="PS00463">
    <property type="entry name" value="ZN2_CY6_FUNGAL_1"/>
    <property type="match status" value="1"/>
</dbReference>